<dbReference type="EMBL" id="ACIZ01000089">
    <property type="protein sequence ID" value="EEN79874.1"/>
    <property type="molecule type" value="Genomic_DNA"/>
</dbReference>
<comment type="caution">
    <text evidence="2">The sequence shown here is derived from an EMBL/GenBank/DDBJ whole genome shotgun (WGS) entry which is preliminary data.</text>
</comment>
<dbReference type="HOGENOM" id="CLU_137319_0_0_9"/>
<keyword evidence="1" id="KW-0472">Membrane</keyword>
<evidence type="ECO:0008006" key="4">
    <source>
        <dbReference type="Google" id="ProtNLM"/>
    </source>
</evidence>
<dbReference type="Proteomes" id="UP000004525">
    <property type="component" value="Unassembled WGS sequence"/>
</dbReference>
<keyword evidence="3" id="KW-1185">Reference proteome</keyword>
<reference evidence="2" key="1">
    <citation type="submission" date="2009-01" db="EMBL/GenBank/DDBJ databases">
        <authorList>
            <person name="Qin X."/>
            <person name="Bachman B."/>
            <person name="Battles P."/>
            <person name="Bell A."/>
            <person name="Bess C."/>
            <person name="Bickham C."/>
            <person name="Chaboub L."/>
            <person name="Chen D."/>
            <person name="Coyle M."/>
            <person name="Deiros D.R."/>
            <person name="Dinh H."/>
            <person name="Forbes L."/>
            <person name="Fowler G."/>
            <person name="Francisco L."/>
            <person name="Fu Q."/>
            <person name="Gubbala S."/>
            <person name="Hale W."/>
            <person name="Han Y."/>
            <person name="Hemphill L."/>
            <person name="Highlander S.K."/>
            <person name="Hirani K."/>
            <person name="Hogues M."/>
            <person name="Jackson L."/>
            <person name="Jakkamsetti A."/>
            <person name="Javaid M."/>
            <person name="Jiang H."/>
            <person name="Korchina V."/>
            <person name="Kovar C."/>
            <person name="Lara F."/>
            <person name="Lee S."/>
            <person name="Mata R."/>
            <person name="Mathew T."/>
            <person name="Moen C."/>
            <person name="Morales K."/>
            <person name="Munidasa M."/>
            <person name="Nazareth L."/>
            <person name="Ngo R."/>
            <person name="Nguyen L."/>
            <person name="Okwuonu G."/>
            <person name="Ongeri F."/>
            <person name="Patil S."/>
            <person name="Petrosino J."/>
            <person name="Pham C."/>
            <person name="Pham P."/>
            <person name="Pu L.-L."/>
            <person name="Puazo M."/>
            <person name="Raj R."/>
            <person name="Reid J."/>
            <person name="Rouhana J."/>
            <person name="Saada N."/>
            <person name="Shang Y."/>
            <person name="Simmons D."/>
            <person name="Thornton R."/>
            <person name="Warren J."/>
            <person name="Weissenberger G."/>
            <person name="Zhang J."/>
            <person name="Zhang L."/>
            <person name="Zhou C."/>
            <person name="Zhu D."/>
            <person name="Muzny D."/>
            <person name="Worley K."/>
            <person name="Gibbs R."/>
        </authorList>
    </citation>
    <scope>NUCLEOTIDE SEQUENCE [LARGE SCALE GENOMIC DNA]</scope>
    <source>
        <strain evidence="2">LMS2-1</strain>
    </source>
</reference>
<feature type="transmembrane region" description="Helical" evidence="1">
    <location>
        <begin position="29"/>
        <end position="54"/>
    </location>
</feature>
<feature type="transmembrane region" description="Helical" evidence="1">
    <location>
        <begin position="94"/>
        <end position="116"/>
    </location>
</feature>
<evidence type="ECO:0000256" key="1">
    <source>
        <dbReference type="SAM" id="Phobius"/>
    </source>
</evidence>
<gene>
    <name evidence="2" type="ORF">HMPREF0539_1952</name>
</gene>
<name>C2JYG7_LACRM</name>
<feature type="transmembrane region" description="Helical" evidence="1">
    <location>
        <begin position="123"/>
        <end position="141"/>
    </location>
</feature>
<sequence length="170" mass="18300">MVALILTLFLLTVISVTKRLTSINQSVHCVLAILLGISSTTWLPFFLSIGLLMFSIADWHERSVSLINFCGWWFGIIVVFPCNLFNLMMLGSMVGGLALMSHGLGSADVLLIALLGGVLQLEAALVITLIACISAGGHWFITRLETLPMISHIAIGYGCFSLAANCLGIF</sequence>
<feature type="transmembrane region" description="Helical" evidence="1">
    <location>
        <begin position="147"/>
        <end position="169"/>
    </location>
</feature>
<proteinExistence type="predicted"/>
<keyword evidence="1" id="KW-1133">Transmembrane helix</keyword>
<keyword evidence="1" id="KW-0812">Transmembrane</keyword>
<evidence type="ECO:0000313" key="2">
    <source>
        <dbReference type="EMBL" id="EEN79874.1"/>
    </source>
</evidence>
<organism evidence="2 3">
    <name type="scientific">Lacticaseibacillus rhamnosus (strain LMS2-1)</name>
    <dbReference type="NCBI Taxonomy" id="525361"/>
    <lineage>
        <taxon>Bacteria</taxon>
        <taxon>Bacillati</taxon>
        <taxon>Bacillota</taxon>
        <taxon>Bacilli</taxon>
        <taxon>Lactobacillales</taxon>
        <taxon>Lactobacillaceae</taxon>
        <taxon>Lacticaseibacillus</taxon>
    </lineage>
</organism>
<protein>
    <recommendedName>
        <fullName evidence="4">Peptidase</fullName>
    </recommendedName>
</protein>
<dbReference type="AlphaFoldDB" id="C2JYG7"/>
<evidence type="ECO:0000313" key="3">
    <source>
        <dbReference type="Proteomes" id="UP000004525"/>
    </source>
</evidence>
<feature type="transmembrane region" description="Helical" evidence="1">
    <location>
        <begin position="66"/>
        <end position="88"/>
    </location>
</feature>
<accession>C2JYG7</accession>